<evidence type="ECO:0000313" key="3">
    <source>
        <dbReference type="Proteomes" id="UP001214576"/>
    </source>
</evidence>
<accession>A0AAD4TUG0</accession>
<comment type="caution">
    <text evidence="2">The sequence shown here is derived from an EMBL/GenBank/DDBJ whole genome shotgun (WGS) entry which is preliminary data.</text>
</comment>
<organism evidence="2 3">
    <name type="scientific">Ovis ammon polii</name>
    <dbReference type="NCBI Taxonomy" id="230172"/>
    <lineage>
        <taxon>Eukaryota</taxon>
        <taxon>Metazoa</taxon>
        <taxon>Chordata</taxon>
        <taxon>Craniata</taxon>
        <taxon>Vertebrata</taxon>
        <taxon>Euteleostomi</taxon>
        <taxon>Mammalia</taxon>
        <taxon>Eutheria</taxon>
        <taxon>Laurasiatheria</taxon>
        <taxon>Artiodactyla</taxon>
        <taxon>Ruminantia</taxon>
        <taxon>Pecora</taxon>
        <taxon>Bovidae</taxon>
        <taxon>Caprinae</taxon>
        <taxon>Ovis</taxon>
    </lineage>
</organism>
<feature type="region of interest" description="Disordered" evidence="1">
    <location>
        <begin position="106"/>
        <end position="136"/>
    </location>
</feature>
<protein>
    <submittedName>
        <fullName evidence="2">Uncharacterized protein</fullName>
    </submittedName>
</protein>
<dbReference type="AlphaFoldDB" id="A0AAD4TUG0"/>
<keyword evidence="3" id="KW-1185">Reference proteome</keyword>
<evidence type="ECO:0000313" key="2">
    <source>
        <dbReference type="EMBL" id="KAI4532589.1"/>
    </source>
</evidence>
<proteinExistence type="predicted"/>
<name>A0AAD4TUG0_OVIAM</name>
<gene>
    <name evidence="2" type="ORF">MG293_017854</name>
</gene>
<reference evidence="2" key="1">
    <citation type="submission" date="2022-03" db="EMBL/GenBank/DDBJ databases">
        <title>Genomic analyses of argali, domestic sheep and their hybrids provide insights into chromosomal evolution, heterosis and genetic basis of agronomic traits.</title>
        <authorList>
            <person name="Li M."/>
        </authorList>
    </citation>
    <scope>NUCLEOTIDE SEQUENCE</scope>
    <source>
        <strain evidence="2">CAU-MHL-2022a</strain>
        <tissue evidence="2">Skin</tissue>
    </source>
</reference>
<sequence length="146" mass="16192">MFSACTFKRSINQISPRSLLLHPECKSHYGDRAQLLLAVRTCQMHLKRGGVWVGTCMLILVDWIVPNGLSQWACPGSRIHGKKSPPQNGFLRMTLETIWAHRYRDPQAGGGGDRSWDALSAGCGQGPPPPTRDPPWVSLIELRPGH</sequence>
<evidence type="ECO:0000256" key="1">
    <source>
        <dbReference type="SAM" id="MobiDB-lite"/>
    </source>
</evidence>
<dbReference type="EMBL" id="JAKZEL010000022">
    <property type="protein sequence ID" value="KAI4532589.1"/>
    <property type="molecule type" value="Genomic_DNA"/>
</dbReference>
<dbReference type="Proteomes" id="UP001214576">
    <property type="component" value="Unassembled WGS sequence"/>
</dbReference>